<organism evidence="2 3">
    <name type="scientific">Spirosoma arboris</name>
    <dbReference type="NCBI Taxonomy" id="2682092"/>
    <lineage>
        <taxon>Bacteria</taxon>
        <taxon>Pseudomonadati</taxon>
        <taxon>Bacteroidota</taxon>
        <taxon>Cytophagia</taxon>
        <taxon>Cytophagales</taxon>
        <taxon>Cytophagaceae</taxon>
        <taxon>Spirosoma</taxon>
    </lineage>
</organism>
<keyword evidence="1" id="KW-0732">Signal</keyword>
<comment type="caution">
    <text evidence="2">The sequence shown here is derived from an EMBL/GenBank/DDBJ whole genome shotgun (WGS) entry which is preliminary data.</text>
</comment>
<gene>
    <name evidence="2" type="ORF">GO755_22265</name>
</gene>
<evidence type="ECO:0000313" key="3">
    <source>
        <dbReference type="Proteomes" id="UP000436006"/>
    </source>
</evidence>
<dbReference type="AlphaFoldDB" id="A0A7K1SG49"/>
<reference evidence="2 3" key="1">
    <citation type="submission" date="2019-12" db="EMBL/GenBank/DDBJ databases">
        <title>Spirosoma sp. HMF4905 genome sequencing and assembly.</title>
        <authorList>
            <person name="Kang H."/>
            <person name="Cha I."/>
            <person name="Kim H."/>
            <person name="Joh K."/>
        </authorList>
    </citation>
    <scope>NUCLEOTIDE SEQUENCE [LARGE SCALE GENOMIC DNA]</scope>
    <source>
        <strain evidence="2 3">HMF4905</strain>
    </source>
</reference>
<dbReference type="RefSeq" id="WP_157587488.1">
    <property type="nucleotide sequence ID" value="NZ_WPIN01000008.1"/>
</dbReference>
<evidence type="ECO:0000256" key="1">
    <source>
        <dbReference type="SAM" id="SignalP"/>
    </source>
</evidence>
<feature type="chain" id="PRO_5029606722" evidence="1">
    <location>
        <begin position="22"/>
        <end position="223"/>
    </location>
</feature>
<feature type="signal peptide" evidence="1">
    <location>
        <begin position="1"/>
        <end position="21"/>
    </location>
</feature>
<keyword evidence="3" id="KW-1185">Reference proteome</keyword>
<sequence length="223" mass="25123">MNRSFLLLVAFLLFSMTLSWSQQTLSISATLLPTFSHTYYTNRYLYPESDGQIVEPVYLSGSRWATGYSAGVSVAYNYTPGWSVSSGVWFQQLSLRQARQPIAGPGTVVLHNRVIRFPLLLNYYSSAQRLSPYFSLGLFVDLPITSRVVVTRTGESTQYLRLLSTPRPIFHGLLGAGARYKLTNRYTLMAQPVWIYKFGQLGGATTYDSSFELSLLTQLAYTF</sequence>
<accession>A0A7K1SG49</accession>
<name>A0A7K1SG49_9BACT</name>
<dbReference type="Proteomes" id="UP000436006">
    <property type="component" value="Unassembled WGS sequence"/>
</dbReference>
<dbReference type="EMBL" id="WPIN01000008">
    <property type="protein sequence ID" value="MVM32782.1"/>
    <property type="molecule type" value="Genomic_DNA"/>
</dbReference>
<evidence type="ECO:0000313" key="2">
    <source>
        <dbReference type="EMBL" id="MVM32782.1"/>
    </source>
</evidence>
<protein>
    <submittedName>
        <fullName evidence="2">PorT family protein</fullName>
    </submittedName>
</protein>
<proteinExistence type="predicted"/>